<feature type="binding site" evidence="12">
    <location>
        <position position="171"/>
    </location>
    <ligand>
        <name>CoA</name>
        <dbReference type="ChEBI" id="CHEBI:57287"/>
    </ligand>
</feature>
<evidence type="ECO:0000313" key="17">
    <source>
        <dbReference type="Proteomes" id="UP000520592"/>
    </source>
</evidence>
<dbReference type="InterPro" id="IPR037143">
    <property type="entry name" value="4-PPantetheinyl_Trfase_dom_sf"/>
</dbReference>
<dbReference type="Proteomes" id="UP000520592">
    <property type="component" value="Unassembled WGS sequence"/>
</dbReference>
<comment type="catalytic activity">
    <reaction evidence="11">
        <text>apo-[peptidyl-carrier protein] + CoA = holo-[peptidyl-carrier protein] + adenosine 3',5'-bisphosphate + H(+)</text>
        <dbReference type="Rhea" id="RHEA:46228"/>
        <dbReference type="Rhea" id="RHEA-COMP:11479"/>
        <dbReference type="Rhea" id="RHEA-COMP:11480"/>
        <dbReference type="ChEBI" id="CHEBI:15378"/>
        <dbReference type="ChEBI" id="CHEBI:29999"/>
        <dbReference type="ChEBI" id="CHEBI:57287"/>
        <dbReference type="ChEBI" id="CHEBI:58343"/>
        <dbReference type="ChEBI" id="CHEBI:64479"/>
    </reaction>
</comment>
<dbReference type="GO" id="GO:0008897">
    <property type="term" value="F:holo-[acyl-carrier-protein] synthase activity"/>
    <property type="evidence" value="ECO:0007669"/>
    <property type="project" value="InterPro"/>
</dbReference>
<dbReference type="InterPro" id="IPR003542">
    <property type="entry name" value="Enbac_synth_compD-like"/>
</dbReference>
<feature type="binding site" evidence="12">
    <location>
        <position position="57"/>
    </location>
    <ligand>
        <name>CoA</name>
        <dbReference type="ChEBI" id="CHEBI:57287"/>
    </ligand>
</feature>
<dbReference type="InterPro" id="IPR008278">
    <property type="entry name" value="4-PPantetheinyl_Trfase_dom"/>
</dbReference>
<evidence type="ECO:0000256" key="1">
    <source>
        <dbReference type="ARBA" id="ARBA00003937"/>
    </source>
</evidence>
<evidence type="ECO:0000256" key="2">
    <source>
        <dbReference type="ARBA" id="ARBA00004993"/>
    </source>
</evidence>
<feature type="domain" description="4'-phosphopantetheinyl transferase N-terminal" evidence="15">
    <location>
        <begin position="50"/>
        <end position="112"/>
    </location>
</feature>
<keyword evidence="6 16" id="KW-0808">Transferase</keyword>
<evidence type="ECO:0000256" key="4">
    <source>
        <dbReference type="ARBA" id="ARBA00011503"/>
    </source>
</evidence>
<evidence type="ECO:0000313" key="16">
    <source>
        <dbReference type="EMBL" id="NWC32754.1"/>
    </source>
</evidence>
<dbReference type="GO" id="GO:0000287">
    <property type="term" value="F:magnesium ion binding"/>
    <property type="evidence" value="ECO:0007669"/>
    <property type="project" value="InterPro"/>
</dbReference>
<comment type="caution">
    <text evidence="16">The sequence shown here is derived from an EMBL/GenBank/DDBJ whole genome shotgun (WGS) entry which is preliminary data.</text>
</comment>
<accession>A0A7Y7YAB6</accession>
<comment type="similarity">
    <text evidence="3">Belongs to the P-Pant transferase superfamily. EntD family.</text>
</comment>
<dbReference type="GO" id="GO:0005886">
    <property type="term" value="C:plasma membrane"/>
    <property type="evidence" value="ECO:0007669"/>
    <property type="project" value="TreeGrafter"/>
</dbReference>
<gene>
    <name evidence="16" type="ORF">HX876_10140</name>
</gene>
<keyword evidence="13" id="KW-0460">Magnesium</keyword>
<evidence type="ECO:0000256" key="9">
    <source>
        <dbReference type="ARBA" id="ARBA00031996"/>
    </source>
</evidence>
<evidence type="ECO:0000256" key="10">
    <source>
        <dbReference type="ARBA" id="ARBA00049176"/>
    </source>
</evidence>
<proteinExistence type="inferred from homology"/>
<dbReference type="PANTHER" id="PTHR38096:SF1">
    <property type="entry name" value="ENTEROBACTIN SYNTHASE COMPONENT D"/>
    <property type="match status" value="1"/>
</dbReference>
<dbReference type="GO" id="GO:0009366">
    <property type="term" value="C:enterobactin synthetase complex"/>
    <property type="evidence" value="ECO:0007669"/>
    <property type="project" value="InterPro"/>
</dbReference>
<evidence type="ECO:0000259" key="14">
    <source>
        <dbReference type="Pfam" id="PF01648"/>
    </source>
</evidence>
<dbReference type="Pfam" id="PF17837">
    <property type="entry name" value="4PPT_N"/>
    <property type="match status" value="1"/>
</dbReference>
<feature type="binding site" evidence="12">
    <location>
        <begin position="101"/>
        <end position="102"/>
    </location>
    <ligand>
        <name>CoA</name>
        <dbReference type="ChEBI" id="CHEBI:57287"/>
    </ligand>
</feature>
<dbReference type="InterPro" id="IPR041354">
    <property type="entry name" value="4PPT_N"/>
</dbReference>
<dbReference type="AlphaFoldDB" id="A0A7Y7YAB6"/>
<comment type="pathway">
    <text evidence="2">Siderophore biosynthesis; enterobactin biosynthesis.</text>
</comment>
<evidence type="ECO:0000256" key="12">
    <source>
        <dbReference type="PIRSR" id="PIRSR603542-1"/>
    </source>
</evidence>
<dbReference type="Gene3D" id="3.90.470.20">
    <property type="entry name" value="4'-phosphopantetheinyl transferase domain"/>
    <property type="match status" value="1"/>
</dbReference>
<name>A0A7Y7YAB6_9PSED</name>
<comment type="cofactor">
    <cofactor evidence="13">
        <name>Mg(2+)</name>
        <dbReference type="ChEBI" id="CHEBI:18420"/>
    </cofactor>
</comment>
<feature type="binding site" evidence="13">
    <location>
        <position position="123"/>
    </location>
    <ligand>
        <name>Mg(2+)</name>
        <dbReference type="ChEBI" id="CHEBI:18420"/>
    </ligand>
</feature>
<dbReference type="Pfam" id="PF01648">
    <property type="entry name" value="ACPS"/>
    <property type="match status" value="1"/>
</dbReference>
<evidence type="ECO:0000259" key="15">
    <source>
        <dbReference type="Pfam" id="PF17837"/>
    </source>
</evidence>
<feature type="domain" description="4'-phosphopantetheinyl transferase" evidence="14">
    <location>
        <begin position="120"/>
        <end position="199"/>
    </location>
</feature>
<sequence>MSLVCIDVPAPPLPVLAGARLHACRFQHGQVAVTGYDAGPFGHLDLPPTLASAVPGRQAEYLAGRYCVRRAEHTLHGRYSHIASGADRAPIWPPGLHGSLSHAGGYALAIVSASQSGYLLGIDVENLAREPEPEGVQRQIASREEMALLEPVLDAAGAFTLMFSAKEAIYKALYPRARRFIDFHEVACVEAGAGGLLFETRDTLHGVLPRDLHLSVAFALQDERVFTLCQVELGVIQG</sequence>
<feature type="binding site" evidence="12">
    <location>
        <position position="65"/>
    </location>
    <ligand>
        <name>CoA</name>
        <dbReference type="ChEBI" id="CHEBI:57287"/>
    </ligand>
</feature>
<dbReference type="GO" id="GO:0009239">
    <property type="term" value="P:enterobactin biosynthetic process"/>
    <property type="evidence" value="ECO:0007669"/>
    <property type="project" value="UniProtKB-UniPathway"/>
</dbReference>
<keyword evidence="7" id="KW-0259">Enterobactin biosynthesis</keyword>
<evidence type="ECO:0000256" key="11">
    <source>
        <dbReference type="ARBA" id="ARBA00049191"/>
    </source>
</evidence>
<dbReference type="PRINTS" id="PR01399">
    <property type="entry name" value="ENTSNTHTASED"/>
</dbReference>
<keyword evidence="13" id="KW-0479">Metal-binding</keyword>
<protein>
    <recommendedName>
        <fullName evidence="5">Enterobactin synthase component D</fullName>
    </recommendedName>
    <alternativeName>
        <fullName evidence="8">4'-phosphopantetheinyl transferase EntD</fullName>
    </alternativeName>
    <alternativeName>
        <fullName evidence="9">Enterochelin synthase D</fullName>
    </alternativeName>
</protein>
<organism evidence="16 17">
    <name type="scientific">Pseudomonas gingeri</name>
    <dbReference type="NCBI Taxonomy" id="117681"/>
    <lineage>
        <taxon>Bacteria</taxon>
        <taxon>Pseudomonadati</taxon>
        <taxon>Pseudomonadota</taxon>
        <taxon>Gammaproteobacteria</taxon>
        <taxon>Pseudomonadales</taxon>
        <taxon>Pseudomonadaceae</taxon>
        <taxon>Pseudomonas</taxon>
    </lineage>
</organism>
<dbReference type="SUPFAM" id="SSF56214">
    <property type="entry name" value="4'-phosphopantetheinyl transferase"/>
    <property type="match status" value="1"/>
</dbReference>
<dbReference type="RefSeq" id="WP_177056896.1">
    <property type="nucleotide sequence ID" value="NZ_JACAPB010000018.1"/>
</dbReference>
<feature type="binding site" evidence="12">
    <location>
        <position position="167"/>
    </location>
    <ligand>
        <name>CoA</name>
        <dbReference type="ChEBI" id="CHEBI:57287"/>
    </ligand>
</feature>
<evidence type="ECO:0000256" key="5">
    <source>
        <dbReference type="ARBA" id="ARBA00019087"/>
    </source>
</evidence>
<evidence type="ECO:0000256" key="8">
    <source>
        <dbReference type="ARBA" id="ARBA00029894"/>
    </source>
</evidence>
<feature type="binding site" evidence="12">
    <location>
        <position position="123"/>
    </location>
    <ligand>
        <name>CoA</name>
        <dbReference type="ChEBI" id="CHEBI:57287"/>
    </ligand>
</feature>
<feature type="binding site" evidence="13">
    <location>
        <position position="125"/>
    </location>
    <ligand>
        <name>Mg(2+)</name>
        <dbReference type="ChEBI" id="CHEBI:18420"/>
    </ligand>
</feature>
<evidence type="ECO:0000256" key="6">
    <source>
        <dbReference type="ARBA" id="ARBA00022679"/>
    </source>
</evidence>
<evidence type="ECO:0000256" key="7">
    <source>
        <dbReference type="ARBA" id="ARBA00023191"/>
    </source>
</evidence>
<comment type="catalytic activity">
    <reaction evidence="10">
        <text>apo-[aryl-carrier protein] + CoA = holo-[aryl-carrier protein] + adenosine 3',5'-bisphosphate + H(+)</text>
        <dbReference type="Rhea" id="RHEA:48404"/>
        <dbReference type="Rhea" id="RHEA-COMP:15903"/>
        <dbReference type="Rhea" id="RHEA-COMP:17557"/>
        <dbReference type="ChEBI" id="CHEBI:15378"/>
        <dbReference type="ChEBI" id="CHEBI:29999"/>
        <dbReference type="ChEBI" id="CHEBI:57287"/>
        <dbReference type="ChEBI" id="CHEBI:58343"/>
        <dbReference type="ChEBI" id="CHEBI:64479"/>
    </reaction>
</comment>
<dbReference type="EMBL" id="JACAQD010000011">
    <property type="protein sequence ID" value="NWC32754.1"/>
    <property type="molecule type" value="Genomic_DNA"/>
</dbReference>
<dbReference type="UniPathway" id="UPA00017"/>
<dbReference type="PANTHER" id="PTHR38096">
    <property type="entry name" value="ENTEROBACTIN SYNTHASE COMPONENT D"/>
    <property type="match status" value="1"/>
</dbReference>
<reference evidence="16 17" key="1">
    <citation type="submission" date="2020-04" db="EMBL/GenBank/DDBJ databases">
        <title>Molecular characterization of pseudomonads from Agaricus bisporus reveal novel blotch 2 pathogens in Western Europe.</title>
        <authorList>
            <person name="Taparia T."/>
            <person name="Krijger M."/>
            <person name="Haynes E."/>
            <person name="Elpinstone J.G."/>
            <person name="Noble R."/>
            <person name="Van Der Wolf J."/>
        </authorList>
    </citation>
    <scope>NUCLEOTIDE SEQUENCE [LARGE SCALE GENOMIC DNA]</scope>
    <source>
        <strain evidence="16 17">IPO3737</strain>
    </source>
</reference>
<comment type="function">
    <text evidence="1">Involved in the biosynthesis of the siderophore enterobactin (enterochelin), which is a macrocyclic trimeric lactone of N-(2,3-dihydroxybenzoyl)-serine. The serine trilactone serves as a scaffolding for the three catechol functionalities that provide hexadentate coordination for the tightly ligated iron(2+) atoms. Plays an essential role in the assembly of the enterobactin by catalyzing the transfer of the 4'-phosphopantetheine (Ppant) moiety from coenzyme A to the apo-domains of both EntB (ArCP domain) and EntF (PCP domain) to yield their holo-forms which make them competent for the activation of 2,3-dihydroxybenzoate (DHB) and L-serine, respectively.</text>
</comment>
<evidence type="ECO:0000256" key="13">
    <source>
        <dbReference type="PIRSR" id="PIRSR603542-2"/>
    </source>
</evidence>
<comment type="subunit">
    <text evidence="4">EntB, EntD, EntE, and EntF form a multienzyme complex called enterobactin synthase.</text>
</comment>
<evidence type="ECO:0000256" key="3">
    <source>
        <dbReference type="ARBA" id="ARBA00008342"/>
    </source>
</evidence>